<feature type="domain" description="Thioredoxin" evidence="4">
    <location>
        <begin position="46"/>
        <end position="105"/>
    </location>
</feature>
<dbReference type="InterPro" id="IPR036249">
    <property type="entry name" value="Thioredoxin-like_sf"/>
</dbReference>
<feature type="signal peptide" evidence="3">
    <location>
        <begin position="1"/>
        <end position="21"/>
    </location>
</feature>
<organism evidence="5 6">
    <name type="scientific">Arachis hypogaea</name>
    <name type="common">Peanut</name>
    <dbReference type="NCBI Taxonomy" id="3818"/>
    <lineage>
        <taxon>Eukaryota</taxon>
        <taxon>Viridiplantae</taxon>
        <taxon>Streptophyta</taxon>
        <taxon>Embryophyta</taxon>
        <taxon>Tracheophyta</taxon>
        <taxon>Spermatophyta</taxon>
        <taxon>Magnoliopsida</taxon>
        <taxon>eudicotyledons</taxon>
        <taxon>Gunneridae</taxon>
        <taxon>Pentapetalae</taxon>
        <taxon>rosids</taxon>
        <taxon>fabids</taxon>
        <taxon>Fabales</taxon>
        <taxon>Fabaceae</taxon>
        <taxon>Papilionoideae</taxon>
        <taxon>50 kb inversion clade</taxon>
        <taxon>dalbergioids sensu lato</taxon>
        <taxon>Dalbergieae</taxon>
        <taxon>Pterocarpus clade</taxon>
        <taxon>Arachis</taxon>
    </lineage>
</organism>
<accession>A0A445E4G3</accession>
<keyword evidence="2 3" id="KW-0732">Signal</keyword>
<dbReference type="Proteomes" id="UP000289738">
    <property type="component" value="Chromosome A03"/>
</dbReference>
<dbReference type="InterPro" id="IPR013766">
    <property type="entry name" value="Thioredoxin_domain"/>
</dbReference>
<proteinExistence type="inferred from homology"/>
<keyword evidence="6" id="KW-1185">Reference proteome</keyword>
<dbReference type="SUPFAM" id="SSF52833">
    <property type="entry name" value="Thioredoxin-like"/>
    <property type="match status" value="1"/>
</dbReference>
<dbReference type="EMBL" id="SDMP01000003">
    <property type="protein sequence ID" value="RYR70344.1"/>
    <property type="molecule type" value="Genomic_DNA"/>
</dbReference>
<comment type="caution">
    <text evidence="5">The sequence shown here is derived from an EMBL/GenBank/DDBJ whole genome shotgun (WGS) entry which is preliminary data.</text>
</comment>
<dbReference type="Pfam" id="PF00085">
    <property type="entry name" value="Thioredoxin"/>
    <property type="match status" value="1"/>
</dbReference>
<dbReference type="GO" id="GO:0006457">
    <property type="term" value="P:protein folding"/>
    <property type="evidence" value="ECO:0007669"/>
    <property type="project" value="TreeGrafter"/>
</dbReference>
<dbReference type="PANTHER" id="PTHR45672">
    <property type="entry name" value="PROTEIN DISULFIDE-ISOMERASE C17H9.14C-RELATED"/>
    <property type="match status" value="1"/>
</dbReference>
<comment type="similarity">
    <text evidence="1">Belongs to the protein disulfide isomerase family.</text>
</comment>
<dbReference type="GO" id="GO:0005783">
    <property type="term" value="C:endoplasmic reticulum"/>
    <property type="evidence" value="ECO:0007669"/>
    <property type="project" value="TreeGrafter"/>
</dbReference>
<evidence type="ECO:0000256" key="3">
    <source>
        <dbReference type="SAM" id="SignalP"/>
    </source>
</evidence>
<dbReference type="Gene3D" id="3.40.30.10">
    <property type="entry name" value="Glutaredoxin"/>
    <property type="match status" value="1"/>
</dbReference>
<evidence type="ECO:0000259" key="4">
    <source>
        <dbReference type="Pfam" id="PF00085"/>
    </source>
</evidence>
<evidence type="ECO:0000313" key="5">
    <source>
        <dbReference type="EMBL" id="RYR70344.1"/>
    </source>
</evidence>
<evidence type="ECO:0000256" key="1">
    <source>
        <dbReference type="ARBA" id="ARBA00006347"/>
    </source>
</evidence>
<gene>
    <name evidence="5" type="ORF">Ahy_A03g016840</name>
</gene>
<name>A0A445E4G3_ARAHY</name>
<protein>
    <recommendedName>
        <fullName evidence="4">Thioredoxin domain-containing protein</fullName>
    </recommendedName>
</protein>
<evidence type="ECO:0000313" key="6">
    <source>
        <dbReference type="Proteomes" id="UP000289738"/>
    </source>
</evidence>
<evidence type="ECO:0000256" key="2">
    <source>
        <dbReference type="ARBA" id="ARBA00022729"/>
    </source>
</evidence>
<dbReference type="AlphaFoldDB" id="A0A445E4G3"/>
<dbReference type="PANTHER" id="PTHR45672:SF3">
    <property type="entry name" value="THIOREDOXIN DOMAIN-CONTAINING PROTEIN 5"/>
    <property type="match status" value="1"/>
</dbReference>
<sequence>MRNGIHLFLFVLLTFPLFSHSEVITLTSDTFSDKIKEKDTAWFVNKNLGTLWDDLGKAIEGTDEIEIGEVDCGTDKPVCSKADIHSYPTFKLFYDGEEVARYRGDFTFFSFLFAFGASCQIKLRQCKTDRVLFYFLSFVIWKTKQGITSVTMMWKYMKPSSRDVDSLKNFVLEEADKAATNAQAQQLDSDREL</sequence>
<reference evidence="5 6" key="1">
    <citation type="submission" date="2019-01" db="EMBL/GenBank/DDBJ databases">
        <title>Sequencing of cultivated peanut Arachis hypogaea provides insights into genome evolution and oil improvement.</title>
        <authorList>
            <person name="Chen X."/>
        </authorList>
    </citation>
    <scope>NUCLEOTIDE SEQUENCE [LARGE SCALE GENOMIC DNA]</scope>
    <source>
        <strain evidence="6">cv. Fuhuasheng</strain>
        <tissue evidence="5">Leaves</tissue>
    </source>
</reference>
<dbReference type="InterPro" id="IPR051063">
    <property type="entry name" value="PDI"/>
</dbReference>
<dbReference type="STRING" id="3818.A0A445E4G3"/>
<feature type="chain" id="PRO_5019109917" description="Thioredoxin domain-containing protein" evidence="3">
    <location>
        <begin position="22"/>
        <end position="193"/>
    </location>
</feature>
<dbReference type="GO" id="GO:0003756">
    <property type="term" value="F:protein disulfide isomerase activity"/>
    <property type="evidence" value="ECO:0007669"/>
    <property type="project" value="TreeGrafter"/>
</dbReference>